<dbReference type="GO" id="GO:0016783">
    <property type="term" value="F:sulfurtransferase activity"/>
    <property type="evidence" value="ECO:0007669"/>
    <property type="project" value="InterPro"/>
</dbReference>
<organism evidence="4 5">
    <name type="scientific">Komagataeibacter medellinensis (strain NBRC 3288 / BCRC 11682 / LMG 1693 / Kondo 51)</name>
    <name type="common">Gluconacetobacter medellinensis</name>
    <dbReference type="NCBI Taxonomy" id="634177"/>
    <lineage>
        <taxon>Bacteria</taxon>
        <taxon>Pseudomonadati</taxon>
        <taxon>Pseudomonadota</taxon>
        <taxon>Alphaproteobacteria</taxon>
        <taxon>Acetobacterales</taxon>
        <taxon>Acetobacteraceae</taxon>
        <taxon>Komagataeibacter</taxon>
    </lineage>
</organism>
<dbReference type="Gene3D" id="3.10.20.10">
    <property type="match status" value="1"/>
</dbReference>
<dbReference type="Pfam" id="PF02634">
    <property type="entry name" value="FdhD-NarQ"/>
    <property type="match status" value="1"/>
</dbReference>
<dbReference type="Proteomes" id="UP000009044">
    <property type="component" value="Chromosome"/>
</dbReference>
<reference evidence="5" key="1">
    <citation type="journal article" date="2011" name="J. Bacteriol.">
        <title>Complete genome sequence of NBRC 3288, a unique cellulose-nonproducing strain of Gluconacetobacter xylinus isolated from vinegar.</title>
        <authorList>
            <person name="Ogino H."/>
            <person name="Azuma Y."/>
            <person name="Hosoyama A."/>
            <person name="Nakazawa H."/>
            <person name="Matsutani M."/>
            <person name="Hasegawa A."/>
            <person name="Otsuyama K."/>
            <person name="Matsushita K."/>
            <person name="Fujita N."/>
            <person name="Shirai M."/>
        </authorList>
    </citation>
    <scope>NUCLEOTIDE SEQUENCE [LARGE SCALE GENOMIC DNA]</scope>
    <source>
        <strain evidence="5">NBRC 3288 / BCRC 11682 / LMG 1693</strain>
    </source>
</reference>
<dbReference type="SUPFAM" id="SSF53927">
    <property type="entry name" value="Cytidine deaminase-like"/>
    <property type="match status" value="1"/>
</dbReference>
<feature type="active site" description="Cysteine persulfide intermediate" evidence="3">
    <location>
        <position position="131"/>
    </location>
</feature>
<dbReference type="eggNOG" id="COG1526">
    <property type="taxonomic scope" value="Bacteria"/>
</dbReference>
<keyword evidence="2 3" id="KW-0501">Molybdenum cofactor biosynthesis</keyword>
<proteinExistence type="inferred from homology"/>
<comment type="subcellular location">
    <subcellularLocation>
        <location evidence="3">Cytoplasm</location>
    </subcellularLocation>
</comment>
<dbReference type="GO" id="GO:0005737">
    <property type="term" value="C:cytoplasm"/>
    <property type="evidence" value="ECO:0007669"/>
    <property type="project" value="UniProtKB-SubCell"/>
</dbReference>
<dbReference type="AlphaFoldDB" id="G2I2D2"/>
<name>G2I2D2_KOMMN</name>
<dbReference type="PANTHER" id="PTHR30592:SF1">
    <property type="entry name" value="SULFUR CARRIER PROTEIN FDHD"/>
    <property type="match status" value="1"/>
</dbReference>
<evidence type="ECO:0000256" key="2">
    <source>
        <dbReference type="ARBA" id="ARBA00023150"/>
    </source>
</evidence>
<evidence type="ECO:0000313" key="4">
    <source>
        <dbReference type="EMBL" id="BAK82548.1"/>
    </source>
</evidence>
<dbReference type="PANTHER" id="PTHR30592">
    <property type="entry name" value="FORMATE DEHYDROGENASE"/>
    <property type="match status" value="1"/>
</dbReference>
<dbReference type="KEGG" id="gxy:GLX_01360"/>
<evidence type="ECO:0000256" key="3">
    <source>
        <dbReference type="HAMAP-Rule" id="MF_00187"/>
    </source>
</evidence>
<comment type="similarity">
    <text evidence="3">Belongs to the FdhD family.</text>
</comment>
<comment type="function">
    <text evidence="3">Required for formate dehydrogenase (FDH) activity. Acts as a sulfur carrier protein that transfers sulfur from IscS to the molybdenum cofactor prior to its insertion into FDH.</text>
</comment>
<accession>G2I2D2</accession>
<protein>
    <recommendedName>
        <fullName evidence="3">Sulfur carrier protein FdhD</fullName>
    </recommendedName>
</protein>
<dbReference type="Gene3D" id="3.40.140.10">
    <property type="entry name" value="Cytidine Deaminase, domain 2"/>
    <property type="match status" value="1"/>
</dbReference>
<dbReference type="HOGENOM" id="CLU_056887_2_0_5"/>
<keyword evidence="1 3" id="KW-0963">Cytoplasm</keyword>
<comment type="caution">
    <text evidence="3">Lacks conserved residue(s) required for the propagation of feature annotation.</text>
</comment>
<dbReference type="InterPro" id="IPR016193">
    <property type="entry name" value="Cytidine_deaminase-like"/>
</dbReference>
<dbReference type="PATRIC" id="fig|634177.7.peg.138"/>
<dbReference type="HAMAP" id="MF_00187">
    <property type="entry name" value="FdhD"/>
    <property type="match status" value="1"/>
</dbReference>
<dbReference type="GO" id="GO:0097163">
    <property type="term" value="F:sulfur carrier activity"/>
    <property type="evidence" value="ECO:0007669"/>
    <property type="project" value="UniProtKB-UniRule"/>
</dbReference>
<dbReference type="NCBIfam" id="TIGR00129">
    <property type="entry name" value="fdhD_narQ"/>
    <property type="match status" value="1"/>
</dbReference>
<evidence type="ECO:0000256" key="1">
    <source>
        <dbReference type="ARBA" id="ARBA00022490"/>
    </source>
</evidence>
<dbReference type="GO" id="GO:0006777">
    <property type="term" value="P:Mo-molybdopterin cofactor biosynthetic process"/>
    <property type="evidence" value="ECO:0007669"/>
    <property type="project" value="UniProtKB-UniRule"/>
</dbReference>
<dbReference type="PIRSF" id="PIRSF015626">
    <property type="entry name" value="FdhD"/>
    <property type="match status" value="1"/>
</dbReference>
<gene>
    <name evidence="3" type="primary">fdhD</name>
    <name evidence="4" type="ordered locus">GLX_01360</name>
</gene>
<dbReference type="InterPro" id="IPR003786">
    <property type="entry name" value="FdhD"/>
</dbReference>
<sequence>MGAMPHPLAIKRPISMREATVMPDLFYPLDVSSLSRPNEKFNLNVAEEVPVSLLFNGIFPYGTMMMTPADLKDFAYGYCITEQIIDGVADIRSVNIAEADDGLTLDIFIKGKALTQLMRRNVRMQAGHSSCGICGSESVPEYNAVAATPLGEGAHLSVAAIRNALHELRQWQTLNAATRMVHAAAWADKNGNIHMIREDVGRHNALDKLIGARACHLEVFHEGFCLLTSRYSFEMALKTVRAGIAIVVAISAPTYRAFQTAETMNQTLIAIARRDEQTLFCGGKRLIE</sequence>
<evidence type="ECO:0000313" key="5">
    <source>
        <dbReference type="Proteomes" id="UP000009044"/>
    </source>
</evidence>
<dbReference type="STRING" id="634177.GLX_01360"/>
<dbReference type="EMBL" id="AP012159">
    <property type="protein sequence ID" value="BAK82548.1"/>
    <property type="molecule type" value="Genomic_DNA"/>
</dbReference>